<keyword evidence="5 7" id="KW-1133">Transmembrane helix</keyword>
<keyword evidence="6 7" id="KW-0472">Membrane</keyword>
<keyword evidence="3" id="KW-1003">Cell membrane</keyword>
<feature type="transmembrane region" description="Helical" evidence="7">
    <location>
        <begin position="209"/>
        <end position="231"/>
    </location>
</feature>
<evidence type="ECO:0000256" key="1">
    <source>
        <dbReference type="ARBA" id="ARBA00004651"/>
    </source>
</evidence>
<feature type="transmembrane region" description="Helical" evidence="7">
    <location>
        <begin position="7"/>
        <end position="30"/>
    </location>
</feature>
<evidence type="ECO:0000256" key="3">
    <source>
        <dbReference type="ARBA" id="ARBA00022475"/>
    </source>
</evidence>
<comment type="subcellular location">
    <subcellularLocation>
        <location evidence="1 7">Cell membrane</location>
        <topology evidence="1 7">Multi-pass membrane protein</topology>
    </subcellularLocation>
</comment>
<feature type="transmembrane region" description="Helical" evidence="7">
    <location>
        <begin position="70"/>
        <end position="91"/>
    </location>
</feature>
<dbReference type="SUPFAM" id="SSF161098">
    <property type="entry name" value="MetI-like"/>
    <property type="match status" value="1"/>
</dbReference>
<dbReference type="Gene3D" id="1.10.3720.10">
    <property type="entry name" value="MetI-like"/>
    <property type="match status" value="1"/>
</dbReference>
<dbReference type="PANTHER" id="PTHR43005:SF1">
    <property type="entry name" value="SPERMIDINE_PUTRESCINE TRANSPORT SYSTEM PERMEASE PROTEIN"/>
    <property type="match status" value="1"/>
</dbReference>
<dbReference type="EMBL" id="SLXV01000016">
    <property type="protein sequence ID" value="TCP68569.1"/>
    <property type="molecule type" value="Genomic_DNA"/>
</dbReference>
<dbReference type="AlphaFoldDB" id="A0A4R2RZL4"/>
<accession>A0A4R2RZL4</accession>
<evidence type="ECO:0000313" key="9">
    <source>
        <dbReference type="EMBL" id="TCP68569.1"/>
    </source>
</evidence>
<evidence type="ECO:0000259" key="8">
    <source>
        <dbReference type="PROSITE" id="PS50928"/>
    </source>
</evidence>
<dbReference type="OrthoDB" id="9809527at2"/>
<dbReference type="CDD" id="cd06261">
    <property type="entry name" value="TM_PBP2"/>
    <property type="match status" value="1"/>
</dbReference>
<evidence type="ECO:0000256" key="7">
    <source>
        <dbReference type="RuleBase" id="RU363032"/>
    </source>
</evidence>
<evidence type="ECO:0000313" key="10">
    <source>
        <dbReference type="Proteomes" id="UP000294746"/>
    </source>
</evidence>
<evidence type="ECO:0000256" key="6">
    <source>
        <dbReference type="ARBA" id="ARBA00023136"/>
    </source>
</evidence>
<feature type="transmembrane region" description="Helical" evidence="7">
    <location>
        <begin position="151"/>
        <end position="173"/>
    </location>
</feature>
<sequence length="292" mass="33334">MKLKGSAWIAWIFLLPSLLTIGLVIFYPLAKEIRYSFTDQGQISFQHYIELFGSFFSSNSVFRDVMFQTVAWTVINLFLQFTIGLVLALLLHRIRKGRTIYQTLLMIPWVVPSFVGAYAWLWLVHDRFGFMNQALHKVRLPIFHWLDDGTITMLLVIMVNVWIGVPFMMITFLSGLRSIPTSLYEAARIEGASSWQQLTHITLPLLRPVAATATALGMIWTFNMFNVIYIVSSGGPANSTETLITYTYQEAFQNGNIGVASTYGVVILSFLIAFTLYYQRVLKANQNEGMYY</sequence>
<evidence type="ECO:0000256" key="5">
    <source>
        <dbReference type="ARBA" id="ARBA00022989"/>
    </source>
</evidence>
<reference evidence="9 10" key="1">
    <citation type="submission" date="2019-03" db="EMBL/GenBank/DDBJ databases">
        <title>Genomic Encyclopedia of Type Strains, Phase IV (KMG-IV): sequencing the most valuable type-strain genomes for metagenomic binning, comparative biology and taxonomic classification.</title>
        <authorList>
            <person name="Goeker M."/>
        </authorList>
    </citation>
    <scope>NUCLEOTIDE SEQUENCE [LARGE SCALE GENOMIC DNA]</scope>
    <source>
        <strain evidence="9 10">DSM 46831</strain>
    </source>
</reference>
<proteinExistence type="inferred from homology"/>
<feature type="domain" description="ABC transmembrane type-1" evidence="8">
    <location>
        <begin position="66"/>
        <end position="278"/>
    </location>
</feature>
<gene>
    <name evidence="9" type="ORF">EDD57_11630</name>
</gene>
<dbReference type="PROSITE" id="PS50928">
    <property type="entry name" value="ABC_TM1"/>
    <property type="match status" value="1"/>
</dbReference>
<keyword evidence="2 7" id="KW-0813">Transport</keyword>
<feature type="transmembrane region" description="Helical" evidence="7">
    <location>
        <begin position="257"/>
        <end position="278"/>
    </location>
</feature>
<dbReference type="GO" id="GO:0005886">
    <property type="term" value="C:plasma membrane"/>
    <property type="evidence" value="ECO:0007669"/>
    <property type="project" value="UniProtKB-SubCell"/>
</dbReference>
<organism evidence="9 10">
    <name type="scientific">Baia soyae</name>
    <dbReference type="NCBI Taxonomy" id="1544746"/>
    <lineage>
        <taxon>Bacteria</taxon>
        <taxon>Bacillati</taxon>
        <taxon>Bacillota</taxon>
        <taxon>Bacilli</taxon>
        <taxon>Bacillales</taxon>
        <taxon>Thermoactinomycetaceae</taxon>
        <taxon>Baia</taxon>
    </lineage>
</organism>
<keyword evidence="10" id="KW-1185">Reference proteome</keyword>
<protein>
    <submittedName>
        <fullName evidence="9">Arabinogalactan oligomer/maltooligosaccharide transport system permease protein</fullName>
    </submittedName>
</protein>
<dbReference type="InterPro" id="IPR000515">
    <property type="entry name" value="MetI-like"/>
</dbReference>
<name>A0A4R2RZL4_9BACL</name>
<dbReference type="PANTHER" id="PTHR43005">
    <property type="entry name" value="BLR7065 PROTEIN"/>
    <property type="match status" value="1"/>
</dbReference>
<keyword evidence="4 7" id="KW-0812">Transmembrane</keyword>
<dbReference type="RefSeq" id="WP_131848723.1">
    <property type="nucleotide sequence ID" value="NZ_SLXV01000016.1"/>
</dbReference>
<evidence type="ECO:0000256" key="2">
    <source>
        <dbReference type="ARBA" id="ARBA00022448"/>
    </source>
</evidence>
<dbReference type="GO" id="GO:0055085">
    <property type="term" value="P:transmembrane transport"/>
    <property type="evidence" value="ECO:0007669"/>
    <property type="project" value="InterPro"/>
</dbReference>
<dbReference type="Proteomes" id="UP000294746">
    <property type="component" value="Unassembled WGS sequence"/>
</dbReference>
<evidence type="ECO:0000256" key="4">
    <source>
        <dbReference type="ARBA" id="ARBA00022692"/>
    </source>
</evidence>
<dbReference type="InterPro" id="IPR035906">
    <property type="entry name" value="MetI-like_sf"/>
</dbReference>
<feature type="transmembrane region" description="Helical" evidence="7">
    <location>
        <begin position="103"/>
        <end position="123"/>
    </location>
</feature>
<comment type="caution">
    <text evidence="9">The sequence shown here is derived from an EMBL/GenBank/DDBJ whole genome shotgun (WGS) entry which is preliminary data.</text>
</comment>
<comment type="similarity">
    <text evidence="7">Belongs to the binding-protein-dependent transport system permease family.</text>
</comment>
<dbReference type="Pfam" id="PF00528">
    <property type="entry name" value="BPD_transp_1"/>
    <property type="match status" value="1"/>
</dbReference>